<protein>
    <submittedName>
        <fullName evidence="2">SHOCT domain-containing protein</fullName>
    </submittedName>
</protein>
<keyword evidence="1" id="KW-0472">Membrane</keyword>
<feature type="transmembrane region" description="Helical" evidence="1">
    <location>
        <begin position="12"/>
        <end position="41"/>
    </location>
</feature>
<evidence type="ECO:0000313" key="2">
    <source>
        <dbReference type="EMBL" id="MFC7139474.1"/>
    </source>
</evidence>
<keyword evidence="3" id="KW-1185">Reference proteome</keyword>
<dbReference type="GeneID" id="78819730"/>
<dbReference type="RefSeq" id="WP_274325061.1">
    <property type="nucleotide sequence ID" value="NZ_CP118158.1"/>
</dbReference>
<proteinExistence type="predicted"/>
<keyword evidence="1" id="KW-0812">Transmembrane</keyword>
<evidence type="ECO:0000256" key="1">
    <source>
        <dbReference type="SAM" id="Phobius"/>
    </source>
</evidence>
<reference evidence="2 3" key="1">
    <citation type="journal article" date="2019" name="Int. J. Syst. Evol. Microbiol.">
        <title>The Global Catalogue of Microorganisms (GCM) 10K type strain sequencing project: providing services to taxonomists for standard genome sequencing and annotation.</title>
        <authorList>
            <consortium name="The Broad Institute Genomics Platform"/>
            <consortium name="The Broad Institute Genome Sequencing Center for Infectious Disease"/>
            <person name="Wu L."/>
            <person name="Ma J."/>
        </authorList>
    </citation>
    <scope>NUCLEOTIDE SEQUENCE [LARGE SCALE GENOMIC DNA]</scope>
    <source>
        <strain evidence="2 3">XZYJT29</strain>
    </source>
</reference>
<gene>
    <name evidence="2" type="ORF">ACFQMA_06425</name>
</gene>
<name>A0ABD5Y0Q9_9EURY</name>
<keyword evidence="1" id="KW-1133">Transmembrane helix</keyword>
<comment type="caution">
    <text evidence="2">The sequence shown here is derived from an EMBL/GenBank/DDBJ whole genome shotgun (WGS) entry which is preliminary data.</text>
</comment>
<evidence type="ECO:0000313" key="3">
    <source>
        <dbReference type="Proteomes" id="UP001596432"/>
    </source>
</evidence>
<organism evidence="2 3">
    <name type="scientific">Halosimplex aquaticum</name>
    <dbReference type="NCBI Taxonomy" id="3026162"/>
    <lineage>
        <taxon>Archaea</taxon>
        <taxon>Methanobacteriati</taxon>
        <taxon>Methanobacteriota</taxon>
        <taxon>Stenosarchaea group</taxon>
        <taxon>Halobacteria</taxon>
        <taxon>Halobacteriales</taxon>
        <taxon>Haloarculaceae</taxon>
        <taxon>Halosimplex</taxon>
    </lineage>
</organism>
<sequence length="191" mass="20680">MGLTDWARKHLLATIALSLVFGTLTAVSLLGVAAWALWALLGLGGASTLGTLLPLFLFGLVVGVPATAVALIAAAVGLATRASSAVSDRTEFAGVRLGQVASYVERESEIARLVGLSDLVEHFDSRSPDRRADDRIQRLKDRYVSGDISEFEFEERMQRVMDEEGVHRDRVSAIDDELGGLDDDQRIAERN</sequence>
<dbReference type="Proteomes" id="UP001596432">
    <property type="component" value="Unassembled WGS sequence"/>
</dbReference>
<dbReference type="AlphaFoldDB" id="A0ABD5Y0Q9"/>
<dbReference type="EMBL" id="JBHTAS010000001">
    <property type="protein sequence ID" value="MFC7139474.1"/>
    <property type="molecule type" value="Genomic_DNA"/>
</dbReference>
<feature type="transmembrane region" description="Helical" evidence="1">
    <location>
        <begin position="53"/>
        <end position="79"/>
    </location>
</feature>
<accession>A0ABD5Y0Q9</accession>